<feature type="compositionally biased region" description="Basic residues" evidence="1">
    <location>
        <begin position="1"/>
        <end position="10"/>
    </location>
</feature>
<proteinExistence type="predicted"/>
<dbReference type="RefSeq" id="XP_047760414.1">
    <property type="nucleotide sequence ID" value="XM_047904503.1"/>
</dbReference>
<dbReference type="EMBL" id="CP090166">
    <property type="protein sequence ID" value="UJO16048.1"/>
    <property type="molecule type" value="Genomic_DNA"/>
</dbReference>
<dbReference type="AlphaFoldDB" id="A0A9Q8P7H1"/>
<organism evidence="2 3">
    <name type="scientific">Passalora fulva</name>
    <name type="common">Tomato leaf mold</name>
    <name type="synonym">Cladosporium fulvum</name>
    <dbReference type="NCBI Taxonomy" id="5499"/>
    <lineage>
        <taxon>Eukaryota</taxon>
        <taxon>Fungi</taxon>
        <taxon>Dikarya</taxon>
        <taxon>Ascomycota</taxon>
        <taxon>Pezizomycotina</taxon>
        <taxon>Dothideomycetes</taxon>
        <taxon>Dothideomycetidae</taxon>
        <taxon>Mycosphaerellales</taxon>
        <taxon>Mycosphaerellaceae</taxon>
        <taxon>Fulvia</taxon>
    </lineage>
</organism>
<name>A0A9Q8P7H1_PASFU</name>
<evidence type="ECO:0000256" key="1">
    <source>
        <dbReference type="SAM" id="MobiDB-lite"/>
    </source>
</evidence>
<dbReference type="GeneID" id="71985233"/>
<protein>
    <submittedName>
        <fullName evidence="2">Uncharacterized protein</fullName>
    </submittedName>
</protein>
<accession>A0A9Q8P7H1</accession>
<gene>
    <name evidence="2" type="ORF">CLAFUR5_05355</name>
</gene>
<feature type="region of interest" description="Disordered" evidence="1">
    <location>
        <begin position="1"/>
        <end position="38"/>
    </location>
</feature>
<evidence type="ECO:0000313" key="3">
    <source>
        <dbReference type="Proteomes" id="UP000756132"/>
    </source>
</evidence>
<dbReference type="Proteomes" id="UP000756132">
    <property type="component" value="Chromosome 4"/>
</dbReference>
<keyword evidence="3" id="KW-1185">Reference proteome</keyword>
<dbReference type="KEGG" id="ffu:CLAFUR5_05355"/>
<sequence length="339" mass="39659">MARRKSKKSKDAKYQMLVKPNTKPRTPTSPLGDLHDSPGELRNRIYRYIDSSPMLKIALPGIDYSNPSTSRIRYLFFTDPETRRYYKNARNLLRLSNALREEYGSFILRADQTFYQKVKLDRYVITMPPPFPISAHINRLYIRATMDTFGYSEAVLEQLNRVLDAAPSVSRLSMHICITSLQWPDQNMYEKMYIFRAATVDRMPNLLEYAIMLEGNQLNGVWYKRDSTADPWPKQPLFKNWDLTSMIMPPHTPRTTDGSYYERKRFRGGLQEDLAATWAVAEYHPRTMSVNKRREYDKILEELQSLLISSGQEFTVGGAGVWKAKELHEFRKAHYDWVS</sequence>
<evidence type="ECO:0000313" key="2">
    <source>
        <dbReference type="EMBL" id="UJO16048.1"/>
    </source>
</evidence>
<reference evidence="2" key="1">
    <citation type="submission" date="2021-12" db="EMBL/GenBank/DDBJ databases">
        <authorList>
            <person name="Zaccaron A."/>
            <person name="Stergiopoulos I."/>
        </authorList>
    </citation>
    <scope>NUCLEOTIDE SEQUENCE</scope>
    <source>
        <strain evidence="2">Race5_Kim</strain>
    </source>
</reference>
<reference evidence="2" key="2">
    <citation type="journal article" date="2022" name="Microb. Genom.">
        <title>A chromosome-scale genome assembly of the tomato pathogen Cladosporium fulvum reveals a compartmentalized genome architecture and the presence of a dispensable chromosome.</title>
        <authorList>
            <person name="Zaccaron A.Z."/>
            <person name="Chen L.H."/>
            <person name="Samaras A."/>
            <person name="Stergiopoulos I."/>
        </authorList>
    </citation>
    <scope>NUCLEOTIDE SEQUENCE</scope>
    <source>
        <strain evidence="2">Race5_Kim</strain>
    </source>
</reference>